<sequence length="48" mass="5431">MQLASAPLQNQKRVGHQIAGNRTTSNYVLFQSKNIKNKFKTGMRAKPE</sequence>
<reference evidence="1 2" key="1">
    <citation type="submission" date="2013-01" db="EMBL/GenBank/DDBJ databases">
        <authorList>
            <person name="Harkins D.M."/>
            <person name="Durkin A.S."/>
            <person name="Brinkac L.M."/>
            <person name="Haft D.H."/>
            <person name="Selengut J.D."/>
            <person name="Sanka R."/>
            <person name="DePew J."/>
            <person name="Purushe J."/>
            <person name="Chanthongthip A."/>
            <person name="Lattana O."/>
            <person name="Phetsouvanh R."/>
            <person name="Newton P.N."/>
            <person name="Vinetz J.M."/>
            <person name="Sutton G.G."/>
            <person name="Nierman W.C."/>
            <person name="Fouts D.E."/>
        </authorList>
    </citation>
    <scope>NUCLEOTIDE SEQUENCE [LARGE SCALE GENOMIC DNA]</scope>
    <source>
        <strain evidence="1 2">UI 13098</strain>
    </source>
</reference>
<comment type="caution">
    <text evidence="1">The sequence shown here is derived from an EMBL/GenBank/DDBJ whole genome shotgun (WGS) entry which is preliminary data.</text>
</comment>
<dbReference type="EMBL" id="AHNU02000055">
    <property type="protein sequence ID" value="EMN89515.1"/>
    <property type="molecule type" value="Genomic_DNA"/>
</dbReference>
<proteinExistence type="predicted"/>
<gene>
    <name evidence="1" type="ORF">LEP1GSC108_0014</name>
</gene>
<name>M6Q8N1_9LEPT</name>
<dbReference type="AlphaFoldDB" id="M6Q8N1"/>
<evidence type="ECO:0000313" key="2">
    <source>
        <dbReference type="Proteomes" id="UP000012118"/>
    </source>
</evidence>
<evidence type="ECO:0000313" key="1">
    <source>
        <dbReference type="EMBL" id="EMN89515.1"/>
    </source>
</evidence>
<accession>M6Q8N1</accession>
<keyword evidence="2" id="KW-1185">Reference proteome</keyword>
<protein>
    <submittedName>
        <fullName evidence="1">Uncharacterized protein</fullName>
    </submittedName>
</protein>
<dbReference type="Proteomes" id="UP000012118">
    <property type="component" value="Unassembled WGS sequence"/>
</dbReference>
<organism evidence="1 2">
    <name type="scientific">Leptospira weilii str. UI 13098</name>
    <dbReference type="NCBI Taxonomy" id="1088542"/>
    <lineage>
        <taxon>Bacteria</taxon>
        <taxon>Pseudomonadati</taxon>
        <taxon>Spirochaetota</taxon>
        <taxon>Spirochaetia</taxon>
        <taxon>Leptospirales</taxon>
        <taxon>Leptospiraceae</taxon>
        <taxon>Leptospira</taxon>
    </lineage>
</organism>